<evidence type="ECO:0000313" key="3">
    <source>
        <dbReference type="Proteomes" id="UP000253772"/>
    </source>
</evidence>
<sequence length="174" mass="18733">MGKTLSSKGKNKGKKADAEEAARIPAPGEGKRGESGYLAYLLRQASAANRLNMERLLADLGVTLPQFFVLTMLGAYPGISGADVARLAMLTPQTVSVIMNNLEKMGAIVRQPHPVHGRIQTIALTESGQTLLAECKVRAREADKRLRAGLTAEEEQIVRRWLVSLAVPDDAAAE</sequence>
<dbReference type="GO" id="GO:0003700">
    <property type="term" value="F:DNA-binding transcription factor activity"/>
    <property type="evidence" value="ECO:0007669"/>
    <property type="project" value="InterPro"/>
</dbReference>
<dbReference type="Proteomes" id="UP000253772">
    <property type="component" value="Chromosome c1"/>
</dbReference>
<dbReference type="InterPro" id="IPR000835">
    <property type="entry name" value="HTH_MarR-typ"/>
</dbReference>
<accession>A0A2L0XBC2</accession>
<reference evidence="2 3" key="1">
    <citation type="submission" date="2019-03" db="EMBL/GenBank/DDBJ databases">
        <title>Comparative insights into the high quality Complete genome sequence of highly metal resistant Cupriavidus metallidurans strain BS1 isolated from a gold-copper mine.</title>
        <authorList>
            <person name="Mazhar H.S."/>
            <person name="Rensing C."/>
        </authorList>
    </citation>
    <scope>NUCLEOTIDE SEQUENCE [LARGE SCALE GENOMIC DNA]</scope>
    <source>
        <strain evidence="2 3">BS1</strain>
    </source>
</reference>
<dbReference type="InterPro" id="IPR039422">
    <property type="entry name" value="MarR/SlyA-like"/>
</dbReference>
<evidence type="ECO:0000313" key="2">
    <source>
        <dbReference type="EMBL" id="QBP11381.1"/>
    </source>
</evidence>
<dbReference type="PROSITE" id="PS50995">
    <property type="entry name" value="HTH_MARR_2"/>
    <property type="match status" value="1"/>
</dbReference>
<dbReference type="AlphaFoldDB" id="A0A2L0XBC2"/>
<evidence type="ECO:0000256" key="1">
    <source>
        <dbReference type="SAM" id="MobiDB-lite"/>
    </source>
</evidence>
<dbReference type="SMART" id="SM00347">
    <property type="entry name" value="HTH_MARR"/>
    <property type="match status" value="1"/>
</dbReference>
<dbReference type="InterPro" id="IPR036390">
    <property type="entry name" value="WH_DNA-bd_sf"/>
</dbReference>
<dbReference type="InterPro" id="IPR036388">
    <property type="entry name" value="WH-like_DNA-bd_sf"/>
</dbReference>
<dbReference type="RefSeq" id="WP_017510788.1">
    <property type="nucleotide sequence ID" value="NZ_CP026544.1"/>
</dbReference>
<dbReference type="Gene3D" id="1.10.10.10">
    <property type="entry name" value="Winged helix-like DNA-binding domain superfamily/Winged helix DNA-binding domain"/>
    <property type="match status" value="1"/>
</dbReference>
<dbReference type="Pfam" id="PF12802">
    <property type="entry name" value="MarR_2"/>
    <property type="match status" value="1"/>
</dbReference>
<dbReference type="GO" id="GO:0006950">
    <property type="term" value="P:response to stress"/>
    <property type="evidence" value="ECO:0007669"/>
    <property type="project" value="TreeGrafter"/>
</dbReference>
<feature type="region of interest" description="Disordered" evidence="1">
    <location>
        <begin position="1"/>
        <end position="30"/>
    </location>
</feature>
<organism evidence="2 3">
    <name type="scientific">Cupriavidus metallidurans</name>
    <dbReference type="NCBI Taxonomy" id="119219"/>
    <lineage>
        <taxon>Bacteria</taxon>
        <taxon>Pseudomonadati</taxon>
        <taxon>Pseudomonadota</taxon>
        <taxon>Betaproteobacteria</taxon>
        <taxon>Burkholderiales</taxon>
        <taxon>Burkholderiaceae</taxon>
        <taxon>Cupriavidus</taxon>
    </lineage>
</organism>
<protein>
    <submittedName>
        <fullName evidence="2">MarR family transcriptional regulator</fullName>
    </submittedName>
</protein>
<dbReference type="SUPFAM" id="SSF46785">
    <property type="entry name" value="Winged helix' DNA-binding domain"/>
    <property type="match status" value="1"/>
</dbReference>
<proteinExistence type="predicted"/>
<name>A0A2L0XBC2_9BURK</name>
<gene>
    <name evidence="2" type="ORF">DDF84_017330</name>
</gene>
<dbReference type="PANTHER" id="PTHR33164">
    <property type="entry name" value="TRANSCRIPTIONAL REGULATOR, MARR FAMILY"/>
    <property type="match status" value="1"/>
</dbReference>
<dbReference type="OrthoDB" id="117723at2"/>
<dbReference type="EMBL" id="CP037900">
    <property type="protein sequence ID" value="QBP11381.1"/>
    <property type="molecule type" value="Genomic_DNA"/>
</dbReference>
<dbReference type="PANTHER" id="PTHR33164:SF43">
    <property type="entry name" value="HTH-TYPE TRANSCRIPTIONAL REPRESSOR YETL"/>
    <property type="match status" value="1"/>
</dbReference>